<organism evidence="9 10">
    <name type="scientific">Patella caerulea</name>
    <name type="common">Rayed Mediterranean limpet</name>
    <dbReference type="NCBI Taxonomy" id="87958"/>
    <lineage>
        <taxon>Eukaryota</taxon>
        <taxon>Metazoa</taxon>
        <taxon>Spiralia</taxon>
        <taxon>Lophotrochozoa</taxon>
        <taxon>Mollusca</taxon>
        <taxon>Gastropoda</taxon>
        <taxon>Patellogastropoda</taxon>
        <taxon>Patelloidea</taxon>
        <taxon>Patellidae</taxon>
        <taxon>Patella</taxon>
    </lineage>
</organism>
<feature type="transmembrane region" description="Helical" evidence="7">
    <location>
        <begin position="162"/>
        <end position="184"/>
    </location>
</feature>
<reference evidence="9 10" key="1">
    <citation type="submission" date="2024-01" db="EMBL/GenBank/DDBJ databases">
        <title>The genome of the rayed Mediterranean limpet Patella caerulea (Linnaeus, 1758).</title>
        <authorList>
            <person name="Anh-Thu Weber A."/>
            <person name="Halstead-Nussloch G."/>
        </authorList>
    </citation>
    <scope>NUCLEOTIDE SEQUENCE [LARGE SCALE GENOMIC DNA]</scope>
    <source>
        <strain evidence="9">AATW-2023a</strain>
        <tissue evidence="9">Whole specimen</tissue>
    </source>
</reference>
<evidence type="ECO:0000256" key="3">
    <source>
        <dbReference type="ARBA" id="ARBA00022692"/>
    </source>
</evidence>
<protein>
    <recommendedName>
        <fullName evidence="8">Yip1 domain-containing protein</fullName>
    </recommendedName>
</protein>
<comment type="caution">
    <text evidence="9">The sequence shown here is derived from an EMBL/GenBank/DDBJ whole genome shotgun (WGS) entry which is preliminary data.</text>
</comment>
<feature type="region of interest" description="Disordered" evidence="6">
    <location>
        <begin position="46"/>
        <end position="67"/>
    </location>
</feature>
<dbReference type="AlphaFoldDB" id="A0AAN8JK92"/>
<dbReference type="GO" id="GO:0031267">
    <property type="term" value="F:small GTPase binding"/>
    <property type="evidence" value="ECO:0007669"/>
    <property type="project" value="InterPro"/>
</dbReference>
<feature type="transmembrane region" description="Helical" evidence="7">
    <location>
        <begin position="121"/>
        <end position="142"/>
    </location>
</feature>
<feature type="transmembrane region" description="Helical" evidence="7">
    <location>
        <begin position="196"/>
        <end position="217"/>
    </location>
</feature>
<comment type="similarity">
    <text evidence="2">Belongs to the YIP1 family.</text>
</comment>
<keyword evidence="4 7" id="KW-1133">Transmembrane helix</keyword>
<feature type="transmembrane region" description="Helical" evidence="7">
    <location>
        <begin position="223"/>
        <end position="248"/>
    </location>
</feature>
<dbReference type="PANTHER" id="PTHR12822">
    <property type="entry name" value="PROTEIN YIPF"/>
    <property type="match status" value="1"/>
</dbReference>
<dbReference type="InterPro" id="IPR039765">
    <property type="entry name" value="Yip5/YIPF1/YIPF2"/>
</dbReference>
<dbReference type="PANTHER" id="PTHR12822:SF2">
    <property type="entry name" value="PROTEIN YIPF"/>
    <property type="match status" value="1"/>
</dbReference>
<proteinExistence type="inferred from homology"/>
<evidence type="ECO:0000313" key="9">
    <source>
        <dbReference type="EMBL" id="KAK6179476.1"/>
    </source>
</evidence>
<dbReference type="Proteomes" id="UP001347796">
    <property type="component" value="Unassembled WGS sequence"/>
</dbReference>
<comment type="subcellular location">
    <subcellularLocation>
        <location evidence="1">Membrane</location>
        <topology evidence="1">Multi-pass membrane protein</topology>
    </subcellularLocation>
</comment>
<gene>
    <name evidence="9" type="ORF">SNE40_011827</name>
</gene>
<dbReference type="Pfam" id="PF04893">
    <property type="entry name" value="Yip1"/>
    <property type="match status" value="1"/>
</dbReference>
<evidence type="ECO:0000256" key="6">
    <source>
        <dbReference type="SAM" id="MobiDB-lite"/>
    </source>
</evidence>
<feature type="region of interest" description="Disordered" evidence="6">
    <location>
        <begin position="356"/>
        <end position="406"/>
    </location>
</feature>
<feature type="domain" description="Yip1" evidence="8">
    <location>
        <begin position="113"/>
        <end position="271"/>
    </location>
</feature>
<dbReference type="GO" id="GO:0005794">
    <property type="term" value="C:Golgi apparatus"/>
    <property type="evidence" value="ECO:0007669"/>
    <property type="project" value="InterPro"/>
</dbReference>
<keyword evidence="3 7" id="KW-0812">Transmembrane</keyword>
<dbReference type="GO" id="GO:0016020">
    <property type="term" value="C:membrane"/>
    <property type="evidence" value="ECO:0007669"/>
    <property type="project" value="UniProtKB-SubCell"/>
</dbReference>
<dbReference type="GO" id="GO:0016192">
    <property type="term" value="P:vesicle-mediated transport"/>
    <property type="evidence" value="ECO:0007669"/>
    <property type="project" value="InterPro"/>
</dbReference>
<evidence type="ECO:0000256" key="5">
    <source>
        <dbReference type="ARBA" id="ARBA00023136"/>
    </source>
</evidence>
<accession>A0AAN8JK92</accession>
<feature type="compositionally biased region" description="Polar residues" evidence="6">
    <location>
        <begin position="359"/>
        <end position="372"/>
    </location>
</feature>
<feature type="region of interest" description="Disordered" evidence="6">
    <location>
        <begin position="1"/>
        <end position="25"/>
    </location>
</feature>
<name>A0AAN8JK92_PATCE</name>
<evidence type="ECO:0000256" key="2">
    <source>
        <dbReference type="ARBA" id="ARBA00010596"/>
    </source>
</evidence>
<feature type="transmembrane region" description="Helical" evidence="7">
    <location>
        <begin position="255"/>
        <end position="279"/>
    </location>
</feature>
<evidence type="ECO:0000256" key="1">
    <source>
        <dbReference type="ARBA" id="ARBA00004141"/>
    </source>
</evidence>
<evidence type="ECO:0000256" key="7">
    <source>
        <dbReference type="SAM" id="Phobius"/>
    </source>
</evidence>
<keyword evidence="5 7" id="KW-0472">Membrane</keyword>
<keyword evidence="10" id="KW-1185">Reference proteome</keyword>
<sequence length="406" mass="45528">MASNASLDVELGLNDPGKNKDELQFHDFPLEDEDVEFEVKNSHIHKFSDFPPTAESDEDDSTDKSELLKEDKKTSSFWTFEYYQQYFDVDSKQVLHRIAGSMMPLPGRNYLVSHIRPNPDLYGPFWICMTLVFTIAIAGNLANYLQSASTQYEWKYDFHKVSYAATAIFSYWWLIPLALYGLLWWRGTQSSLHYSFLEIICVYGYSLAIYVPISILWTIQVSWLQWLLVTIGALLSGSVLLITFWPVVKEDAKQVAITVMALIFIFNAALAVGFVLYFFHVPSTSASSTIAPTTPNVSLPVLQHLHSRLDMQANTNNIAQDKSPTVNPANSQPFALGTQGTKVSNDVPMGNLKPAPMNSKLSVDSKGTNHAVTNEIKPNEKRPQTTQHGDTMKGNAKNVDNGIKKS</sequence>
<dbReference type="EMBL" id="JAZGQO010000008">
    <property type="protein sequence ID" value="KAK6179476.1"/>
    <property type="molecule type" value="Genomic_DNA"/>
</dbReference>
<evidence type="ECO:0000313" key="10">
    <source>
        <dbReference type="Proteomes" id="UP001347796"/>
    </source>
</evidence>
<dbReference type="InterPro" id="IPR006977">
    <property type="entry name" value="Yip1_dom"/>
</dbReference>
<evidence type="ECO:0000259" key="8">
    <source>
        <dbReference type="Pfam" id="PF04893"/>
    </source>
</evidence>
<evidence type="ECO:0000256" key="4">
    <source>
        <dbReference type="ARBA" id="ARBA00022989"/>
    </source>
</evidence>